<accession>A0A6J4PU90</accession>
<name>A0A6J4PU90_9ACTN</name>
<gene>
    <name evidence="2" type="ORF">AVDCRST_MAG55-2059</name>
</gene>
<evidence type="ECO:0000256" key="1">
    <source>
        <dbReference type="SAM" id="MobiDB-lite"/>
    </source>
</evidence>
<feature type="region of interest" description="Disordered" evidence="1">
    <location>
        <begin position="1"/>
        <end position="29"/>
    </location>
</feature>
<dbReference type="AlphaFoldDB" id="A0A6J4PU90"/>
<proteinExistence type="predicted"/>
<feature type="non-terminal residue" evidence="2">
    <location>
        <position position="29"/>
    </location>
</feature>
<dbReference type="EMBL" id="CADCUZ010000095">
    <property type="protein sequence ID" value="CAA9421960.1"/>
    <property type="molecule type" value="Genomic_DNA"/>
</dbReference>
<protein>
    <submittedName>
        <fullName evidence="2">Uncharacterized protein</fullName>
    </submittedName>
</protein>
<feature type="non-terminal residue" evidence="2">
    <location>
        <position position="1"/>
    </location>
</feature>
<feature type="compositionally biased region" description="Basic residues" evidence="1">
    <location>
        <begin position="1"/>
        <end position="13"/>
    </location>
</feature>
<reference evidence="2" key="1">
    <citation type="submission" date="2020-02" db="EMBL/GenBank/DDBJ databases">
        <authorList>
            <person name="Meier V. D."/>
        </authorList>
    </citation>
    <scope>NUCLEOTIDE SEQUENCE</scope>
    <source>
        <strain evidence="2">AVDCRST_MAG55</strain>
    </source>
</reference>
<sequence length="29" mass="3065">AGKRGGQPLRHRAAFGQRGHGRGVPGRDL</sequence>
<evidence type="ECO:0000313" key="2">
    <source>
        <dbReference type="EMBL" id="CAA9421960.1"/>
    </source>
</evidence>
<organism evidence="2">
    <name type="scientific">uncultured Rubrobacteraceae bacterium</name>
    <dbReference type="NCBI Taxonomy" id="349277"/>
    <lineage>
        <taxon>Bacteria</taxon>
        <taxon>Bacillati</taxon>
        <taxon>Actinomycetota</taxon>
        <taxon>Rubrobacteria</taxon>
        <taxon>Rubrobacterales</taxon>
        <taxon>Rubrobacteraceae</taxon>
        <taxon>environmental samples</taxon>
    </lineage>
</organism>